<dbReference type="PROSITE" id="PS50865">
    <property type="entry name" value="ZF_MYND_2"/>
    <property type="match status" value="1"/>
</dbReference>
<evidence type="ECO:0000256" key="2">
    <source>
        <dbReference type="ARBA" id="ARBA00022771"/>
    </source>
</evidence>
<evidence type="ECO:0000256" key="3">
    <source>
        <dbReference type="ARBA" id="ARBA00022833"/>
    </source>
</evidence>
<evidence type="ECO:0000256" key="4">
    <source>
        <dbReference type="PROSITE-ProRule" id="PRU00134"/>
    </source>
</evidence>
<dbReference type="Pfam" id="PF01753">
    <property type="entry name" value="zf-MYND"/>
    <property type="match status" value="1"/>
</dbReference>
<reference evidence="7" key="1">
    <citation type="submission" date="2020-11" db="EMBL/GenBank/DDBJ databases">
        <authorList>
            <person name="Tran Van P."/>
        </authorList>
    </citation>
    <scope>NUCLEOTIDE SEQUENCE</scope>
</reference>
<dbReference type="EMBL" id="OD566575">
    <property type="protein sequence ID" value="CAD7444283.1"/>
    <property type="molecule type" value="Genomic_DNA"/>
</dbReference>
<evidence type="ECO:0000313" key="7">
    <source>
        <dbReference type="EMBL" id="CAD7444283.1"/>
    </source>
</evidence>
<dbReference type="GO" id="GO:0008270">
    <property type="term" value="F:zinc ion binding"/>
    <property type="evidence" value="ECO:0007669"/>
    <property type="project" value="UniProtKB-KW"/>
</dbReference>
<dbReference type="PANTHER" id="PTHR12298:SF4">
    <property type="entry name" value="PROGRAMMED CELL DEATH PROTEIN 2"/>
    <property type="match status" value="1"/>
</dbReference>
<feature type="domain" description="MYND-type" evidence="6">
    <location>
        <begin position="258"/>
        <end position="295"/>
    </location>
</feature>
<gene>
    <name evidence="7" type="ORF">TBIB3V08_LOCUS6664</name>
</gene>
<feature type="region of interest" description="Disordered" evidence="5">
    <location>
        <begin position="318"/>
        <end position="365"/>
    </location>
</feature>
<dbReference type="InterPro" id="IPR002893">
    <property type="entry name" value="Znf_MYND"/>
</dbReference>
<protein>
    <recommendedName>
        <fullName evidence="6">MYND-type domain-containing protein</fullName>
    </recommendedName>
</protein>
<keyword evidence="2 4" id="KW-0863">Zinc-finger</keyword>
<organism evidence="7">
    <name type="scientific">Timema bartmani</name>
    <dbReference type="NCBI Taxonomy" id="61472"/>
    <lineage>
        <taxon>Eukaryota</taxon>
        <taxon>Metazoa</taxon>
        <taxon>Ecdysozoa</taxon>
        <taxon>Arthropoda</taxon>
        <taxon>Hexapoda</taxon>
        <taxon>Insecta</taxon>
        <taxon>Pterygota</taxon>
        <taxon>Neoptera</taxon>
        <taxon>Polyneoptera</taxon>
        <taxon>Phasmatodea</taxon>
        <taxon>Timematodea</taxon>
        <taxon>Timematoidea</taxon>
        <taxon>Timematidae</taxon>
        <taxon>Timema</taxon>
    </lineage>
</organism>
<dbReference type="GO" id="GO:0005634">
    <property type="term" value="C:nucleus"/>
    <property type="evidence" value="ECO:0007669"/>
    <property type="project" value="TreeGrafter"/>
</dbReference>
<accession>A0A7R9F0A1</accession>
<evidence type="ECO:0000256" key="5">
    <source>
        <dbReference type="SAM" id="MobiDB-lite"/>
    </source>
</evidence>
<dbReference type="Gene3D" id="6.10.140.2220">
    <property type="match status" value="1"/>
</dbReference>
<evidence type="ECO:0000256" key="1">
    <source>
        <dbReference type="ARBA" id="ARBA00022723"/>
    </source>
</evidence>
<dbReference type="PANTHER" id="PTHR12298">
    <property type="entry name" value="PCDC2 PROGRAMMED CELL DEATH PROTEIN 2 -RELATED"/>
    <property type="match status" value="1"/>
</dbReference>
<dbReference type="Pfam" id="PF04194">
    <property type="entry name" value="PDCD2_C"/>
    <property type="match status" value="1"/>
</dbReference>
<name>A0A7R9F0A1_9NEOP</name>
<sequence length="535" mass="59947">MHPSHTPESNVRQQVTLDTPSLRLLILVDSCSLEGSGTVSSCSLDGLWMVGSCSLDGLWMVGSCSLEGSGTDSLTSARASPMLSIQPPPPNTKLYRKNLCPNWNVRAQGHVITAQVNRRNILMAVNNKHDRIVDVGYINSCVEWRLGSRFFPSKVGGKPAWLDLKHIPDNLKCKECGKPCVFLCQVYAPIEDLKSCFHRTIFIFVCRDPICCKENSSANFKVFRCQLKRRNNYFSFNPPIEKATWQPDVRAEHFLKLCAVCGARGQSHCGKCRKVNYCGREHQTLDWKAGHRNICASDKASDRVVPHWLLPEFELITQPEDYESEGTQEDNESNTSEGTQEDNESNTSEGTQEDNESNTSEGTQLREYKRLVQENKAGMFHGDTSVDEHLLNMAGSEGDDDFLRYNSRIKQNPGHVLRYDRGGEPLLVSGAHVMEVPPCPNCGAPRVFELQASDLVTEDRTSVERLYNYPKVLSTLLNHLGLDTVEKSIDWGTLLVYTCEDSCDDGPIYKEEFIYKQDIAIVPSPVESTLKAGEL</sequence>
<keyword evidence="3" id="KW-0862">Zinc</keyword>
<dbReference type="GO" id="GO:0005737">
    <property type="term" value="C:cytoplasm"/>
    <property type="evidence" value="ECO:0007669"/>
    <property type="project" value="InterPro"/>
</dbReference>
<dbReference type="SUPFAM" id="SSF144232">
    <property type="entry name" value="HIT/MYND zinc finger-like"/>
    <property type="match status" value="1"/>
</dbReference>
<feature type="compositionally biased region" description="Acidic residues" evidence="5">
    <location>
        <begin position="320"/>
        <end position="332"/>
    </location>
</feature>
<proteinExistence type="predicted"/>
<keyword evidence="1" id="KW-0479">Metal-binding</keyword>
<evidence type="ECO:0000259" key="6">
    <source>
        <dbReference type="PROSITE" id="PS50865"/>
    </source>
</evidence>
<dbReference type="AlphaFoldDB" id="A0A7R9F0A1"/>
<dbReference type="InterPro" id="IPR007320">
    <property type="entry name" value="PDCD2_C"/>
</dbReference>